<dbReference type="Proteomes" id="UP000304953">
    <property type="component" value="Unassembled WGS sequence"/>
</dbReference>
<protein>
    <submittedName>
        <fullName evidence="1">Uncharacterized protein</fullName>
    </submittedName>
</protein>
<accession>A0AC61RY43</accession>
<evidence type="ECO:0000313" key="2">
    <source>
        <dbReference type="Proteomes" id="UP000304953"/>
    </source>
</evidence>
<organism evidence="1 2">
    <name type="scientific">Petralouisia muris</name>
    <dbReference type="NCBI Taxonomy" id="3032872"/>
    <lineage>
        <taxon>Bacteria</taxon>
        <taxon>Bacillati</taxon>
        <taxon>Bacillota</taxon>
        <taxon>Clostridia</taxon>
        <taxon>Lachnospirales</taxon>
        <taxon>Lachnospiraceae</taxon>
        <taxon>Petralouisia</taxon>
    </lineage>
</organism>
<sequence length="170" mass="17818">MMVGAIGGGNSYSNYGNYAGIYGNAGERANNGAQNPEGIPGVRESKDGSEKEISKERCQTCAKRKYQDGSDENVSFKAAAHISPEAAGGAVRAHEGEHVSNAYTKAAQKDGKVLSASVSIHTSVCPECGRTYVSGGTTSTKIKYPANPYEESKKTLGAEETKGKNIDYAA</sequence>
<reference evidence="1" key="1">
    <citation type="submission" date="2019-04" db="EMBL/GenBank/DDBJ databases">
        <title>Microbes associate with the intestines of laboratory mice.</title>
        <authorList>
            <person name="Navarre W."/>
            <person name="Wong E."/>
            <person name="Huang K."/>
            <person name="Tropini C."/>
            <person name="Ng K."/>
            <person name="Yu B."/>
        </authorList>
    </citation>
    <scope>NUCLEOTIDE SEQUENCE</scope>
    <source>
        <strain evidence="1">NM01_1-7b</strain>
    </source>
</reference>
<keyword evidence="2" id="KW-1185">Reference proteome</keyword>
<evidence type="ECO:0000313" key="1">
    <source>
        <dbReference type="EMBL" id="TGY96687.1"/>
    </source>
</evidence>
<dbReference type="EMBL" id="SRYA01000014">
    <property type="protein sequence ID" value="TGY96687.1"/>
    <property type="molecule type" value="Genomic_DNA"/>
</dbReference>
<name>A0AC61RY43_9FIRM</name>
<proteinExistence type="predicted"/>
<comment type="caution">
    <text evidence="1">The sequence shown here is derived from an EMBL/GenBank/DDBJ whole genome shotgun (WGS) entry which is preliminary data.</text>
</comment>
<gene>
    <name evidence="1" type="ORF">E5329_08880</name>
</gene>